<dbReference type="EMBL" id="JAUSWJ010000001">
    <property type="protein sequence ID" value="MDQ0518536.1"/>
    <property type="molecule type" value="Genomic_DNA"/>
</dbReference>
<evidence type="ECO:0000256" key="4">
    <source>
        <dbReference type="ARBA" id="ARBA00022597"/>
    </source>
</evidence>
<accession>A0ABU0MC47</accession>
<dbReference type="InterPro" id="IPR050107">
    <property type="entry name" value="ABC_carbohydrate_import_ATPase"/>
</dbReference>
<evidence type="ECO:0000259" key="10">
    <source>
        <dbReference type="PROSITE" id="PS50893"/>
    </source>
</evidence>
<reference evidence="11 12" key="1">
    <citation type="submission" date="2023-07" db="EMBL/GenBank/DDBJ databases">
        <title>Genomic Encyclopedia of Type Strains, Phase IV (KMG-IV): sequencing the most valuable type-strain genomes for metagenomic binning, comparative biology and taxonomic classification.</title>
        <authorList>
            <person name="Goeker M."/>
        </authorList>
    </citation>
    <scope>NUCLEOTIDE SEQUENCE [LARGE SCALE GENOMIC DNA]</scope>
    <source>
        <strain evidence="11 12">B1-1</strain>
    </source>
</reference>
<evidence type="ECO:0000313" key="12">
    <source>
        <dbReference type="Proteomes" id="UP001223743"/>
    </source>
</evidence>
<dbReference type="PANTHER" id="PTHR43790">
    <property type="entry name" value="CARBOHYDRATE TRANSPORT ATP-BINDING PROTEIN MG119-RELATED"/>
    <property type="match status" value="1"/>
</dbReference>
<evidence type="ECO:0000256" key="5">
    <source>
        <dbReference type="ARBA" id="ARBA00022737"/>
    </source>
</evidence>
<dbReference type="PANTHER" id="PTHR43790:SF3">
    <property type="entry name" value="D-ALLOSE IMPORT ATP-BINDING PROTEIN ALSA-RELATED"/>
    <property type="match status" value="1"/>
</dbReference>
<evidence type="ECO:0000256" key="6">
    <source>
        <dbReference type="ARBA" id="ARBA00022741"/>
    </source>
</evidence>
<dbReference type="InterPro" id="IPR027417">
    <property type="entry name" value="P-loop_NTPase"/>
</dbReference>
<keyword evidence="9" id="KW-0472">Membrane</keyword>
<keyword evidence="3" id="KW-1003">Cell membrane</keyword>
<evidence type="ECO:0000256" key="3">
    <source>
        <dbReference type="ARBA" id="ARBA00022475"/>
    </source>
</evidence>
<name>A0ABU0MC47_9HYPH</name>
<dbReference type="InterPro" id="IPR003593">
    <property type="entry name" value="AAA+_ATPase"/>
</dbReference>
<evidence type="ECO:0000256" key="7">
    <source>
        <dbReference type="ARBA" id="ARBA00022840"/>
    </source>
</evidence>
<evidence type="ECO:0000256" key="2">
    <source>
        <dbReference type="ARBA" id="ARBA00022448"/>
    </source>
</evidence>
<dbReference type="InterPro" id="IPR017871">
    <property type="entry name" value="ABC_transporter-like_CS"/>
</dbReference>
<dbReference type="PROSITE" id="PS50893">
    <property type="entry name" value="ABC_TRANSPORTER_2"/>
    <property type="match status" value="2"/>
</dbReference>
<keyword evidence="7" id="KW-0067">ATP-binding</keyword>
<feature type="domain" description="ABC transporter" evidence="10">
    <location>
        <begin position="261"/>
        <end position="507"/>
    </location>
</feature>
<sequence>MTATAPLLKMSGITKSFPGVKALDGVSLEVAPREIHALLGENGAGKSTLLKILAGAQGPDQGEIVFDGKPVTLANPHVAQQLGIVTIYQEFTLAPDMSIAENVFIGREPGRWPFVSWSRMASETEKLTRRIGLDRNPMTLVRDLSVAEQQMVEIARALSMDSRVIIMDEPTSALSLAEVEKLFRIVRRLREDGISIIFVTHRLEEVMEVCDRFTVLRDGRNAGAGAVSDITIDGIIRLMVGREVNTLFAHREAPPPGAVALEVKGLTRLRTAQDPHATEIRDVSLSVRSGEILGIAGLVGAGRTETARAIFGADPFDSGTVIIDGENVAIRSPRDAISRGIGLVPEDRKLQALFLAQAIRTNMSIASLDQIERLGFFMDETKERRLVEEYRKLLNIRMAGPDQPVGNLSGGNQQKVVLARWLALRPKVLIVDEPTRGIDIGAKVEVHNLLYEMARSGIAVIAISSELPEVLAVSDRIITMREGKVTGELARSDATQEKLMAMMTLGSQSRAA</sequence>
<dbReference type="SUPFAM" id="SSF52540">
    <property type="entry name" value="P-loop containing nucleoside triphosphate hydrolases"/>
    <property type="match status" value="2"/>
</dbReference>
<feature type="domain" description="ABC transporter" evidence="10">
    <location>
        <begin position="8"/>
        <end position="243"/>
    </location>
</feature>
<keyword evidence="12" id="KW-1185">Reference proteome</keyword>
<evidence type="ECO:0000256" key="9">
    <source>
        <dbReference type="ARBA" id="ARBA00023136"/>
    </source>
</evidence>
<dbReference type="Proteomes" id="UP001223743">
    <property type="component" value="Unassembled WGS sequence"/>
</dbReference>
<comment type="similarity">
    <text evidence="1">Belongs to the ABC transporter superfamily.</text>
</comment>
<keyword evidence="8" id="KW-1278">Translocase</keyword>
<dbReference type="InterPro" id="IPR003439">
    <property type="entry name" value="ABC_transporter-like_ATP-bd"/>
</dbReference>
<evidence type="ECO:0000256" key="8">
    <source>
        <dbReference type="ARBA" id="ARBA00022967"/>
    </source>
</evidence>
<protein>
    <submittedName>
        <fullName evidence="11">ABC-type sugar transport system ATPase subunit</fullName>
    </submittedName>
</protein>
<dbReference type="CDD" id="cd03215">
    <property type="entry name" value="ABC_Carb_Monos_II"/>
    <property type="match status" value="1"/>
</dbReference>
<keyword evidence="6" id="KW-0547">Nucleotide-binding</keyword>
<dbReference type="Gene3D" id="3.40.50.300">
    <property type="entry name" value="P-loop containing nucleotide triphosphate hydrolases"/>
    <property type="match status" value="2"/>
</dbReference>
<evidence type="ECO:0000256" key="1">
    <source>
        <dbReference type="ARBA" id="ARBA00005417"/>
    </source>
</evidence>
<proteinExistence type="inferred from homology"/>
<dbReference type="Pfam" id="PF00005">
    <property type="entry name" value="ABC_tran"/>
    <property type="match status" value="2"/>
</dbReference>
<evidence type="ECO:0000313" key="11">
    <source>
        <dbReference type="EMBL" id="MDQ0518536.1"/>
    </source>
</evidence>
<gene>
    <name evidence="11" type="ORF">QO015_004149</name>
</gene>
<keyword evidence="2" id="KW-0813">Transport</keyword>
<keyword evidence="5" id="KW-0677">Repeat</keyword>
<dbReference type="CDD" id="cd03216">
    <property type="entry name" value="ABC_Carb_Monos_I"/>
    <property type="match status" value="1"/>
</dbReference>
<dbReference type="PROSITE" id="PS00211">
    <property type="entry name" value="ABC_TRANSPORTER_1"/>
    <property type="match status" value="1"/>
</dbReference>
<organism evidence="11 12">
    <name type="scientific">Kaistia geumhonensis</name>
    <dbReference type="NCBI Taxonomy" id="410839"/>
    <lineage>
        <taxon>Bacteria</taxon>
        <taxon>Pseudomonadati</taxon>
        <taxon>Pseudomonadota</taxon>
        <taxon>Alphaproteobacteria</taxon>
        <taxon>Hyphomicrobiales</taxon>
        <taxon>Kaistiaceae</taxon>
        <taxon>Kaistia</taxon>
    </lineage>
</organism>
<comment type="caution">
    <text evidence="11">The sequence shown here is derived from an EMBL/GenBank/DDBJ whole genome shotgun (WGS) entry which is preliminary data.</text>
</comment>
<keyword evidence="4 11" id="KW-0762">Sugar transport</keyword>
<dbReference type="SMART" id="SM00382">
    <property type="entry name" value="AAA"/>
    <property type="match status" value="2"/>
</dbReference>